<evidence type="ECO:0000313" key="12">
    <source>
        <dbReference type="EMBL" id="KAK4440408.1"/>
    </source>
</evidence>
<sequence>MRCGGCGLRWTEIEGWIRDYDNIQRLAVKLIYAQIVCALIGSLGALYNGVLLVNLGISLFALVAIESSSQGLARTYAILLVSSILLDLSWFFLFSHHIWHLPSEVYGTFVSISVKLALAMQIIGFSVRLSSSLLWMQMYRLGASYIDNSLPRDTDADLRNSFLSPATPSIVRRPSGSDVVGGSIYDTTYYSSLFEDGRDDAFSYGGGQNHGVSVVNSVLAAETSNLDPSMGRSSHAKDPPLLFGSASLAATTIPNISSKRGIMEEADVSSRYWCHMCSQTVNPIMEIETIKCPICHSGFIEEMASAPAPSHHSGRSLSLWLPILLGMMGNPSPLRSTVFEDDNNDNENNHRHNDGETELDQEVRMERRRSSATILQLIQGIRSGMLSPETDSDNWDRGRDIDRDTERHLAENDPNRYGTPPAQKEAVEALPTVKIEETLRCSVCLDDFELGSQVKEMPCKHKFHSGCILPWLELHSSCPVCRYQLPSQESKLDSEGSRDNSTNNSNQESIYNTGNGGDERNENGRRFTFPLLWPFSILFSSSSSQPSSGNSSAASPSGSSMNAPSTTSHADEN</sequence>
<evidence type="ECO:0000256" key="9">
    <source>
        <dbReference type="SAM" id="MobiDB-lite"/>
    </source>
</evidence>
<feature type="transmembrane region" description="Helical" evidence="10">
    <location>
        <begin position="76"/>
        <end position="99"/>
    </location>
</feature>
<comment type="caution">
    <text evidence="12">The sequence shown here is derived from an EMBL/GenBank/DDBJ whole genome shotgun (WGS) entry which is preliminary data.</text>
</comment>
<evidence type="ECO:0000256" key="7">
    <source>
        <dbReference type="ARBA" id="ARBA00022833"/>
    </source>
</evidence>
<evidence type="ECO:0000256" key="4">
    <source>
        <dbReference type="ARBA" id="ARBA00022723"/>
    </source>
</evidence>
<evidence type="ECO:0000256" key="2">
    <source>
        <dbReference type="ARBA" id="ARBA00012483"/>
    </source>
</evidence>
<dbReference type="GO" id="GO:0061630">
    <property type="term" value="F:ubiquitin protein ligase activity"/>
    <property type="evidence" value="ECO:0007669"/>
    <property type="project" value="UniProtKB-EC"/>
</dbReference>
<dbReference type="InterPro" id="IPR001841">
    <property type="entry name" value="Znf_RING"/>
</dbReference>
<evidence type="ECO:0000256" key="6">
    <source>
        <dbReference type="ARBA" id="ARBA00022786"/>
    </source>
</evidence>
<proteinExistence type="predicted"/>
<dbReference type="EC" id="2.3.2.27" evidence="2"/>
<keyword evidence="10" id="KW-1133">Transmembrane helix</keyword>
<name>A0AAE1Z2Q3_9LAMI</name>
<keyword evidence="10" id="KW-0812">Transmembrane</keyword>
<feature type="region of interest" description="Disordered" evidence="9">
    <location>
        <begin position="541"/>
        <end position="573"/>
    </location>
</feature>
<dbReference type="Gene3D" id="3.30.40.10">
    <property type="entry name" value="Zinc/RING finger domain, C3HC4 (zinc finger)"/>
    <property type="match status" value="1"/>
</dbReference>
<keyword evidence="5 8" id="KW-0863">Zinc-finger</keyword>
<dbReference type="FunFam" id="3.30.40.10:FF:000022">
    <property type="entry name" value="E3 ubiquitin-protein ligase RING1-like"/>
    <property type="match status" value="1"/>
</dbReference>
<evidence type="ECO:0000256" key="1">
    <source>
        <dbReference type="ARBA" id="ARBA00000900"/>
    </source>
</evidence>
<dbReference type="AlphaFoldDB" id="A0AAE1Z2Q3"/>
<dbReference type="GO" id="GO:0008270">
    <property type="term" value="F:zinc ion binding"/>
    <property type="evidence" value="ECO:0007669"/>
    <property type="project" value="UniProtKB-KW"/>
</dbReference>
<organism evidence="12 13">
    <name type="scientific">Sesamum alatum</name>
    <dbReference type="NCBI Taxonomy" id="300844"/>
    <lineage>
        <taxon>Eukaryota</taxon>
        <taxon>Viridiplantae</taxon>
        <taxon>Streptophyta</taxon>
        <taxon>Embryophyta</taxon>
        <taxon>Tracheophyta</taxon>
        <taxon>Spermatophyta</taxon>
        <taxon>Magnoliopsida</taxon>
        <taxon>eudicotyledons</taxon>
        <taxon>Gunneridae</taxon>
        <taxon>Pentapetalae</taxon>
        <taxon>asterids</taxon>
        <taxon>lamiids</taxon>
        <taxon>Lamiales</taxon>
        <taxon>Pedaliaceae</taxon>
        <taxon>Sesamum</taxon>
    </lineage>
</organism>
<evidence type="ECO:0000256" key="3">
    <source>
        <dbReference type="ARBA" id="ARBA00022679"/>
    </source>
</evidence>
<feature type="region of interest" description="Disordered" evidence="9">
    <location>
        <begin position="489"/>
        <end position="523"/>
    </location>
</feature>
<keyword evidence="13" id="KW-1185">Reference proteome</keyword>
<protein>
    <recommendedName>
        <fullName evidence="2">RING-type E3 ubiquitin transferase</fullName>
        <ecNumber evidence="2">2.3.2.27</ecNumber>
    </recommendedName>
</protein>
<keyword evidence="3" id="KW-0808">Transferase</keyword>
<evidence type="ECO:0000256" key="5">
    <source>
        <dbReference type="ARBA" id="ARBA00022771"/>
    </source>
</evidence>
<comment type="catalytic activity">
    <reaction evidence="1">
        <text>S-ubiquitinyl-[E2 ubiquitin-conjugating enzyme]-L-cysteine + [acceptor protein]-L-lysine = [E2 ubiquitin-conjugating enzyme]-L-cysteine + N(6)-ubiquitinyl-[acceptor protein]-L-lysine.</text>
        <dbReference type="EC" id="2.3.2.27"/>
    </reaction>
</comment>
<evidence type="ECO:0000256" key="8">
    <source>
        <dbReference type="PROSITE-ProRule" id="PRU00175"/>
    </source>
</evidence>
<gene>
    <name evidence="12" type="ORF">Salat_0375700</name>
</gene>
<evidence type="ECO:0000313" key="13">
    <source>
        <dbReference type="Proteomes" id="UP001293254"/>
    </source>
</evidence>
<dbReference type="InterPro" id="IPR013083">
    <property type="entry name" value="Znf_RING/FYVE/PHD"/>
</dbReference>
<feature type="compositionally biased region" description="Polar residues" evidence="9">
    <location>
        <begin position="499"/>
        <end position="511"/>
    </location>
</feature>
<reference evidence="12" key="1">
    <citation type="submission" date="2020-06" db="EMBL/GenBank/DDBJ databases">
        <authorList>
            <person name="Li T."/>
            <person name="Hu X."/>
            <person name="Zhang T."/>
            <person name="Song X."/>
            <person name="Zhang H."/>
            <person name="Dai N."/>
            <person name="Sheng W."/>
            <person name="Hou X."/>
            <person name="Wei L."/>
        </authorList>
    </citation>
    <scope>NUCLEOTIDE SEQUENCE</scope>
    <source>
        <strain evidence="12">3651</strain>
        <tissue evidence="12">Leaf</tissue>
    </source>
</reference>
<dbReference type="EMBL" id="JACGWO010000001">
    <property type="protein sequence ID" value="KAK4440408.1"/>
    <property type="molecule type" value="Genomic_DNA"/>
</dbReference>
<keyword evidence="6" id="KW-0833">Ubl conjugation pathway</keyword>
<dbReference type="SUPFAM" id="SSF57850">
    <property type="entry name" value="RING/U-box"/>
    <property type="match status" value="1"/>
</dbReference>
<feature type="compositionally biased region" description="Basic and acidic residues" evidence="9">
    <location>
        <begin position="347"/>
        <end position="362"/>
    </location>
</feature>
<keyword evidence="4" id="KW-0479">Metal-binding</keyword>
<reference evidence="12" key="2">
    <citation type="journal article" date="2024" name="Plant">
        <title>Genomic evolution and insights into agronomic trait innovations of Sesamum species.</title>
        <authorList>
            <person name="Miao H."/>
            <person name="Wang L."/>
            <person name="Qu L."/>
            <person name="Liu H."/>
            <person name="Sun Y."/>
            <person name="Le M."/>
            <person name="Wang Q."/>
            <person name="Wei S."/>
            <person name="Zheng Y."/>
            <person name="Lin W."/>
            <person name="Duan Y."/>
            <person name="Cao H."/>
            <person name="Xiong S."/>
            <person name="Wang X."/>
            <person name="Wei L."/>
            <person name="Li C."/>
            <person name="Ma Q."/>
            <person name="Ju M."/>
            <person name="Zhao R."/>
            <person name="Li G."/>
            <person name="Mu C."/>
            <person name="Tian Q."/>
            <person name="Mei H."/>
            <person name="Zhang T."/>
            <person name="Gao T."/>
            <person name="Zhang H."/>
        </authorList>
    </citation>
    <scope>NUCLEOTIDE SEQUENCE</scope>
    <source>
        <strain evidence="12">3651</strain>
    </source>
</reference>
<dbReference type="InterPro" id="IPR039525">
    <property type="entry name" value="RNF126-like_zinc-ribbon"/>
</dbReference>
<dbReference type="SMART" id="SM00184">
    <property type="entry name" value="RING"/>
    <property type="match status" value="1"/>
</dbReference>
<keyword evidence="10" id="KW-0472">Membrane</keyword>
<keyword evidence="7" id="KW-0862">Zinc</keyword>
<accession>A0AAE1Z2Q3</accession>
<evidence type="ECO:0000256" key="10">
    <source>
        <dbReference type="SAM" id="Phobius"/>
    </source>
</evidence>
<evidence type="ECO:0000259" key="11">
    <source>
        <dbReference type="PROSITE" id="PS50089"/>
    </source>
</evidence>
<dbReference type="Pfam" id="PF13639">
    <property type="entry name" value="zf-RING_2"/>
    <property type="match status" value="1"/>
</dbReference>
<dbReference type="PANTHER" id="PTHR35471:SF1">
    <property type="entry name" value="OS07G0223700 PROTEIN"/>
    <property type="match status" value="1"/>
</dbReference>
<dbReference type="PANTHER" id="PTHR35471">
    <property type="entry name" value="OS07G0223700 PROTEIN"/>
    <property type="match status" value="1"/>
</dbReference>
<feature type="compositionally biased region" description="Low complexity" evidence="9">
    <location>
        <begin position="541"/>
        <end position="565"/>
    </location>
</feature>
<dbReference type="Proteomes" id="UP001293254">
    <property type="component" value="Unassembled WGS sequence"/>
</dbReference>
<feature type="domain" description="RING-type" evidence="11">
    <location>
        <begin position="441"/>
        <end position="482"/>
    </location>
</feature>
<feature type="transmembrane region" description="Helical" evidence="10">
    <location>
        <begin position="105"/>
        <end position="127"/>
    </location>
</feature>
<dbReference type="Pfam" id="PF14369">
    <property type="entry name" value="Zn_ribbon_19"/>
    <property type="match status" value="1"/>
</dbReference>
<feature type="transmembrane region" description="Helical" evidence="10">
    <location>
        <begin position="31"/>
        <end position="64"/>
    </location>
</feature>
<feature type="region of interest" description="Disordered" evidence="9">
    <location>
        <begin position="337"/>
        <end position="362"/>
    </location>
</feature>
<dbReference type="CDD" id="cd16667">
    <property type="entry name" value="RING-H2_RNF126-like"/>
    <property type="match status" value="1"/>
</dbReference>
<dbReference type="PROSITE" id="PS50089">
    <property type="entry name" value="ZF_RING_2"/>
    <property type="match status" value="1"/>
</dbReference>